<comment type="similarity">
    <text evidence="9">Belongs to the GSP H family.</text>
</comment>
<dbReference type="Gene3D" id="3.55.40.10">
    <property type="entry name" value="minor pseudopilin epsh domain"/>
    <property type="match status" value="1"/>
</dbReference>
<evidence type="ECO:0000313" key="14">
    <source>
        <dbReference type="Proteomes" id="UP001363010"/>
    </source>
</evidence>
<dbReference type="NCBIfam" id="TIGR02532">
    <property type="entry name" value="IV_pilin_GFxxxE"/>
    <property type="match status" value="1"/>
</dbReference>
<accession>A0ABU8VX14</accession>
<keyword evidence="4" id="KW-0488">Methylation</keyword>
<evidence type="ECO:0000256" key="8">
    <source>
        <dbReference type="ARBA" id="ARBA00023136"/>
    </source>
</evidence>
<evidence type="ECO:0000256" key="1">
    <source>
        <dbReference type="ARBA" id="ARBA00004377"/>
    </source>
</evidence>
<reference evidence="13 14" key="1">
    <citation type="submission" date="2024-03" db="EMBL/GenBank/DDBJ databases">
        <title>Novel species of the genus Variovorax.</title>
        <authorList>
            <person name="Liu Q."/>
            <person name="Xin Y.-H."/>
        </authorList>
    </citation>
    <scope>NUCLEOTIDE SEQUENCE [LARGE SCALE GENOMIC DNA]</scope>
    <source>
        <strain evidence="13 14">KACC 18501</strain>
    </source>
</reference>
<keyword evidence="3" id="KW-1003">Cell membrane</keyword>
<evidence type="ECO:0000313" key="13">
    <source>
        <dbReference type="EMBL" id="MEJ8822359.1"/>
    </source>
</evidence>
<dbReference type="Pfam" id="PF12019">
    <property type="entry name" value="GspH"/>
    <property type="match status" value="1"/>
</dbReference>
<name>A0ABU8VX14_9BURK</name>
<evidence type="ECO:0000256" key="7">
    <source>
        <dbReference type="ARBA" id="ARBA00022989"/>
    </source>
</evidence>
<evidence type="ECO:0000256" key="5">
    <source>
        <dbReference type="ARBA" id="ARBA00022519"/>
    </source>
</evidence>
<proteinExistence type="inferred from homology"/>
<dbReference type="Proteomes" id="UP001363010">
    <property type="component" value="Unassembled WGS sequence"/>
</dbReference>
<keyword evidence="14" id="KW-1185">Reference proteome</keyword>
<evidence type="ECO:0000256" key="9">
    <source>
        <dbReference type="ARBA" id="ARBA00025772"/>
    </source>
</evidence>
<keyword evidence="8 11" id="KW-0472">Membrane</keyword>
<feature type="transmembrane region" description="Helical" evidence="11">
    <location>
        <begin position="12"/>
        <end position="37"/>
    </location>
</feature>
<dbReference type="InterPro" id="IPR012902">
    <property type="entry name" value="N_methyl_site"/>
</dbReference>
<dbReference type="SUPFAM" id="SSF54523">
    <property type="entry name" value="Pili subunits"/>
    <property type="match status" value="1"/>
</dbReference>
<evidence type="ECO:0000256" key="3">
    <source>
        <dbReference type="ARBA" id="ARBA00022475"/>
    </source>
</evidence>
<comment type="subcellular location">
    <subcellularLocation>
        <location evidence="1">Cell inner membrane</location>
        <topology evidence="1">Single-pass membrane protein</topology>
    </subcellularLocation>
</comment>
<evidence type="ECO:0000256" key="11">
    <source>
        <dbReference type="SAM" id="Phobius"/>
    </source>
</evidence>
<keyword evidence="7 11" id="KW-1133">Transmembrane helix</keyword>
<evidence type="ECO:0000256" key="10">
    <source>
        <dbReference type="ARBA" id="ARBA00030775"/>
    </source>
</evidence>
<sequence length="182" mass="19483">MPAYFTPRRRATGYTAIELLVAISVVAVLAALALPSYKSVIARYRVRTTVEDLKATLYFTRSEAFRRGGRVTLRKASAANCAAPADENWSCGWIVFSDDNGNGRLDQGEEPLQASRVPMGTRVFNSSKGVEFMTTTRWGEFNGIGAFGFKVVPADSADAALSTVLCISAGGRLRTATGAASC</sequence>
<keyword evidence="5" id="KW-0997">Cell inner membrane</keyword>
<evidence type="ECO:0000256" key="6">
    <source>
        <dbReference type="ARBA" id="ARBA00022692"/>
    </source>
</evidence>
<organism evidence="13 14">
    <name type="scientific">Variovorax humicola</name>
    <dbReference type="NCBI Taxonomy" id="1769758"/>
    <lineage>
        <taxon>Bacteria</taxon>
        <taxon>Pseudomonadati</taxon>
        <taxon>Pseudomonadota</taxon>
        <taxon>Betaproteobacteria</taxon>
        <taxon>Burkholderiales</taxon>
        <taxon>Comamonadaceae</taxon>
        <taxon>Variovorax</taxon>
    </lineage>
</organism>
<dbReference type="InterPro" id="IPR022346">
    <property type="entry name" value="T2SS_GspH"/>
</dbReference>
<dbReference type="EMBL" id="JBBKZV010000004">
    <property type="protein sequence ID" value="MEJ8822359.1"/>
    <property type="molecule type" value="Genomic_DNA"/>
</dbReference>
<dbReference type="InterPro" id="IPR045584">
    <property type="entry name" value="Pilin-like"/>
</dbReference>
<evidence type="ECO:0000256" key="4">
    <source>
        <dbReference type="ARBA" id="ARBA00022481"/>
    </source>
</evidence>
<dbReference type="RefSeq" id="WP_340363404.1">
    <property type="nucleotide sequence ID" value="NZ_JBBKZV010000004.1"/>
</dbReference>
<comment type="caution">
    <text evidence="13">The sequence shown here is derived from an EMBL/GenBank/DDBJ whole genome shotgun (WGS) entry which is preliminary data.</text>
</comment>
<gene>
    <name evidence="13" type="ORF">WKW80_09945</name>
</gene>
<keyword evidence="6 11" id="KW-0812">Transmembrane</keyword>
<evidence type="ECO:0000259" key="12">
    <source>
        <dbReference type="Pfam" id="PF12019"/>
    </source>
</evidence>
<protein>
    <recommendedName>
        <fullName evidence="2">Type II secretion system protein H</fullName>
    </recommendedName>
    <alternativeName>
        <fullName evidence="10">General secretion pathway protein H</fullName>
    </alternativeName>
</protein>
<evidence type="ECO:0000256" key="2">
    <source>
        <dbReference type="ARBA" id="ARBA00021549"/>
    </source>
</evidence>
<feature type="domain" description="General secretion pathway GspH" evidence="12">
    <location>
        <begin position="50"/>
        <end position="171"/>
    </location>
</feature>